<feature type="compositionally biased region" description="Low complexity" evidence="1">
    <location>
        <begin position="7"/>
        <end position="22"/>
    </location>
</feature>
<evidence type="ECO:0000313" key="2">
    <source>
        <dbReference type="EMBL" id="JAE00385.1"/>
    </source>
</evidence>
<dbReference type="EMBL" id="GBRH01197511">
    <property type="protein sequence ID" value="JAE00385.1"/>
    <property type="molecule type" value="Transcribed_RNA"/>
</dbReference>
<protein>
    <submittedName>
        <fullName evidence="2">Uncharacterized protein</fullName>
    </submittedName>
</protein>
<accession>A0A0A9EHZ8</accession>
<name>A0A0A9EHZ8_ARUDO</name>
<feature type="region of interest" description="Disordered" evidence="1">
    <location>
        <begin position="1"/>
        <end position="34"/>
    </location>
</feature>
<dbReference type="AlphaFoldDB" id="A0A0A9EHZ8"/>
<reference evidence="2" key="2">
    <citation type="journal article" date="2015" name="Data Brief">
        <title>Shoot transcriptome of the giant reed, Arundo donax.</title>
        <authorList>
            <person name="Barrero R.A."/>
            <person name="Guerrero F.D."/>
            <person name="Moolhuijzen P."/>
            <person name="Goolsby J.A."/>
            <person name="Tidwell J."/>
            <person name="Bellgard S.E."/>
            <person name="Bellgard M.I."/>
        </authorList>
    </citation>
    <scope>NUCLEOTIDE SEQUENCE</scope>
    <source>
        <tissue evidence="2">Shoot tissue taken approximately 20 cm above the soil surface</tissue>
    </source>
</reference>
<evidence type="ECO:0000256" key="1">
    <source>
        <dbReference type="SAM" id="MobiDB-lite"/>
    </source>
</evidence>
<sequence>MAGRIGPSSSPRRSSPCRSRASSQRKLRRSPRPSDQAELLFDVALFN</sequence>
<reference evidence="2" key="1">
    <citation type="submission" date="2014-09" db="EMBL/GenBank/DDBJ databases">
        <authorList>
            <person name="Magalhaes I.L.F."/>
            <person name="Oliveira U."/>
            <person name="Santos F.R."/>
            <person name="Vidigal T.H.D.A."/>
            <person name="Brescovit A.D."/>
            <person name="Santos A.J."/>
        </authorList>
    </citation>
    <scope>NUCLEOTIDE SEQUENCE</scope>
    <source>
        <tissue evidence="2">Shoot tissue taken approximately 20 cm above the soil surface</tissue>
    </source>
</reference>
<organism evidence="2">
    <name type="scientific">Arundo donax</name>
    <name type="common">Giant reed</name>
    <name type="synonym">Donax arundinaceus</name>
    <dbReference type="NCBI Taxonomy" id="35708"/>
    <lineage>
        <taxon>Eukaryota</taxon>
        <taxon>Viridiplantae</taxon>
        <taxon>Streptophyta</taxon>
        <taxon>Embryophyta</taxon>
        <taxon>Tracheophyta</taxon>
        <taxon>Spermatophyta</taxon>
        <taxon>Magnoliopsida</taxon>
        <taxon>Liliopsida</taxon>
        <taxon>Poales</taxon>
        <taxon>Poaceae</taxon>
        <taxon>PACMAD clade</taxon>
        <taxon>Arundinoideae</taxon>
        <taxon>Arundineae</taxon>
        <taxon>Arundo</taxon>
    </lineage>
</organism>
<proteinExistence type="predicted"/>